<comment type="catalytic activity">
    <reaction evidence="6">
        <text>isochorismate + 2-oxoglutarate + H(+) = 5-enolpyruvoyl-6-hydroxy-2-succinyl-cyclohex-3-ene-1-carboxylate + CO2</text>
        <dbReference type="Rhea" id="RHEA:25593"/>
        <dbReference type="ChEBI" id="CHEBI:15378"/>
        <dbReference type="ChEBI" id="CHEBI:16526"/>
        <dbReference type="ChEBI" id="CHEBI:16810"/>
        <dbReference type="ChEBI" id="CHEBI:29780"/>
        <dbReference type="ChEBI" id="CHEBI:58818"/>
        <dbReference type="EC" id="2.2.1.9"/>
    </reaction>
</comment>
<proteinExistence type="inferred from homology"/>
<evidence type="ECO:0000256" key="1">
    <source>
        <dbReference type="ARBA" id="ARBA00022679"/>
    </source>
</evidence>
<dbReference type="CDD" id="cd07037">
    <property type="entry name" value="TPP_PYR_MenD"/>
    <property type="match status" value="1"/>
</dbReference>
<dbReference type="PIRSF" id="PIRSF004983">
    <property type="entry name" value="MenD"/>
    <property type="match status" value="1"/>
</dbReference>
<comment type="cofactor">
    <cofactor evidence="6">
        <name>Mg(2+)</name>
        <dbReference type="ChEBI" id="CHEBI:18420"/>
    </cofactor>
    <cofactor evidence="6">
        <name>Mn(2+)</name>
        <dbReference type="ChEBI" id="CHEBI:29035"/>
    </cofactor>
</comment>
<evidence type="ECO:0000256" key="6">
    <source>
        <dbReference type="HAMAP-Rule" id="MF_01659"/>
    </source>
</evidence>
<comment type="caution">
    <text evidence="9">The sequence shown here is derived from an EMBL/GenBank/DDBJ whole genome shotgun (WGS) entry which is preliminary data.</text>
</comment>
<evidence type="ECO:0000256" key="2">
    <source>
        <dbReference type="ARBA" id="ARBA00022723"/>
    </source>
</evidence>
<keyword evidence="4 6" id="KW-0786">Thiamine pyrophosphate</keyword>
<evidence type="ECO:0000313" key="9">
    <source>
        <dbReference type="EMBL" id="PSM51677.1"/>
    </source>
</evidence>
<keyword evidence="10" id="KW-1185">Reference proteome</keyword>
<dbReference type="Pfam" id="PF02775">
    <property type="entry name" value="TPP_enzyme_C"/>
    <property type="match status" value="1"/>
</dbReference>
<comment type="function">
    <text evidence="6">Catalyzes the thiamine diphosphate-dependent decarboxylation of 2-oxoglutarate and the subsequent addition of the resulting succinic semialdehyde-thiamine pyrophosphate anion to isochorismate to yield 2-succinyl-5-enolpyruvyl-6-hydroxy-3-cyclohexene-1-carboxylate (SEPHCHC).</text>
</comment>
<gene>
    <name evidence="6 9" type="primary">menD</name>
    <name evidence="9" type="ORF">CQ405_05970</name>
</gene>
<evidence type="ECO:0000256" key="5">
    <source>
        <dbReference type="ARBA" id="ARBA00023211"/>
    </source>
</evidence>
<dbReference type="Gene3D" id="3.40.50.970">
    <property type="match status" value="2"/>
</dbReference>
<dbReference type="UniPathway" id="UPA01057">
    <property type="reaction ID" value="UER00164"/>
</dbReference>
<name>A0A2P8QZJ9_9BACT</name>
<dbReference type="UniPathway" id="UPA00079"/>
<dbReference type="GO" id="GO:0000287">
    <property type="term" value="F:magnesium ion binding"/>
    <property type="evidence" value="ECO:0007669"/>
    <property type="project" value="UniProtKB-UniRule"/>
</dbReference>
<dbReference type="Gene3D" id="3.40.50.1220">
    <property type="entry name" value="TPP-binding domain"/>
    <property type="match status" value="1"/>
</dbReference>
<evidence type="ECO:0000313" key="10">
    <source>
        <dbReference type="Proteomes" id="UP000240535"/>
    </source>
</evidence>
<keyword evidence="3 6" id="KW-0460">Magnesium</keyword>
<dbReference type="PANTHER" id="PTHR42916:SF1">
    <property type="entry name" value="PROTEIN PHYLLO, CHLOROPLASTIC"/>
    <property type="match status" value="1"/>
</dbReference>
<sequence length="563" mass="64052">MISDKKQATLLVGLLRAYDIKDVVISSGSRNGPFIHTFSGCDFFDCKTIVDERSAGYFALGLARASKKPVVLVCSSGTATLNYAPSIAEAYYQKVPLIVITADRPNYYISQMENQCLNQDGIYNNFILKSVVLPLQDDDKALWYSRRKINELLSLAILKNSPVHFNVPFEEPLHNLINEPLSVQNRVNLARIDAKLDENELAKFRDNLNKSSKILIIAGQNLQEKSFESLKEFAKNTNAIILGEHLANLEKNDNTIWQVDLVVAKILNTTPNEFKPDLLITFEGQVISKNIKKYLKTFKPKFHYHISNDDNNFIDTYEALSDVLPLSVSCFFRQIKEFKKDDKSYLEIWKKTANLVEKTYQNYLKELPFCDMSVYSEISKMLPKNSIVHLGNSSPIRYMILNKPKDGCKYLSNRGVSGIDGSFSSAVGYASKDEKINTVILGDLSFLYDSNAMWNGYLKENLKIILVNNGGGNIFGFLEQLENSPSYEKHFFAKHNIEASGFAKTFGLSYAKATNLQELKENLYKMYNCKCEKPQILEVFTNPNLNTKSYKNLYKKIKGEKYE</sequence>
<dbReference type="Proteomes" id="UP000240535">
    <property type="component" value="Unassembled WGS sequence"/>
</dbReference>
<dbReference type="GO" id="GO:0030976">
    <property type="term" value="F:thiamine pyrophosphate binding"/>
    <property type="evidence" value="ECO:0007669"/>
    <property type="project" value="UniProtKB-UniRule"/>
</dbReference>
<comment type="cofactor">
    <cofactor evidence="6">
        <name>thiamine diphosphate</name>
        <dbReference type="ChEBI" id="CHEBI:58937"/>
    </cofactor>
    <text evidence="6">Binds 1 thiamine pyrophosphate per subunit.</text>
</comment>
<feature type="domain" description="Thiamine pyrophosphate enzyme TPP-binding" evidence="7">
    <location>
        <begin position="409"/>
        <end position="539"/>
    </location>
</feature>
<keyword evidence="6" id="KW-0474">Menaquinone biosynthesis</keyword>
<keyword evidence="1 6" id="KW-0808">Transferase</keyword>
<evidence type="ECO:0000259" key="7">
    <source>
        <dbReference type="Pfam" id="PF02775"/>
    </source>
</evidence>
<dbReference type="CDD" id="cd02009">
    <property type="entry name" value="TPP_SHCHC_synthase"/>
    <property type="match status" value="1"/>
</dbReference>
<comment type="subunit">
    <text evidence="6">Homodimer.</text>
</comment>
<dbReference type="GO" id="GO:0030145">
    <property type="term" value="F:manganese ion binding"/>
    <property type="evidence" value="ECO:0007669"/>
    <property type="project" value="UniProtKB-UniRule"/>
</dbReference>
<comment type="pathway">
    <text evidence="6">Quinol/quinone metabolism; menaquinone biosynthesis.</text>
</comment>
<organism evidence="9 10">
    <name type="scientific">Campylobacter blaseri</name>
    <dbReference type="NCBI Taxonomy" id="2042961"/>
    <lineage>
        <taxon>Bacteria</taxon>
        <taxon>Pseudomonadati</taxon>
        <taxon>Campylobacterota</taxon>
        <taxon>Epsilonproteobacteria</taxon>
        <taxon>Campylobacterales</taxon>
        <taxon>Campylobacteraceae</taxon>
        <taxon>Campylobacter</taxon>
    </lineage>
</organism>
<reference evidence="10" key="1">
    <citation type="submission" date="2017-10" db="EMBL/GenBank/DDBJ databases">
        <title>Campylobacter species from seals.</title>
        <authorList>
            <person name="Gilbert M.J."/>
            <person name="Zomer A.L."/>
            <person name="Timmerman A.J."/>
            <person name="Duim B."/>
            <person name="Wagenaar J.A."/>
        </authorList>
    </citation>
    <scope>NUCLEOTIDE SEQUENCE [LARGE SCALE GENOMIC DNA]</scope>
    <source>
        <strain evidence="10">17S00004-5</strain>
    </source>
</reference>
<dbReference type="OrthoDB" id="9791859at2"/>
<keyword evidence="2 6" id="KW-0479">Metal-binding</keyword>
<dbReference type="Pfam" id="PF02776">
    <property type="entry name" value="TPP_enzyme_N"/>
    <property type="match status" value="1"/>
</dbReference>
<feature type="domain" description="Thiamine pyrophosphate enzyme N-terminal TPP-binding" evidence="8">
    <location>
        <begin position="8"/>
        <end position="118"/>
    </location>
</feature>
<dbReference type="EMBL" id="PDHH01000005">
    <property type="protein sequence ID" value="PSM51677.1"/>
    <property type="molecule type" value="Genomic_DNA"/>
</dbReference>
<protein>
    <recommendedName>
        <fullName evidence="6">2-succinyl-5-enolpyruvyl-6-hydroxy-3-cyclohexene-1-carboxylate synthase</fullName>
        <shortName evidence="6">SEPHCHC synthase</shortName>
        <ecNumber evidence="6">2.2.1.9</ecNumber>
    </recommendedName>
    <alternativeName>
        <fullName evidence="6">Menaquinone biosynthesis protein MenD</fullName>
    </alternativeName>
</protein>
<keyword evidence="5 6" id="KW-0464">Manganese</keyword>
<evidence type="ECO:0000256" key="3">
    <source>
        <dbReference type="ARBA" id="ARBA00022842"/>
    </source>
</evidence>
<dbReference type="PANTHER" id="PTHR42916">
    <property type="entry name" value="2-SUCCINYL-5-ENOLPYRUVYL-6-HYDROXY-3-CYCLOHEXENE-1-CARBOXYLATE SYNTHASE"/>
    <property type="match status" value="1"/>
</dbReference>
<dbReference type="AlphaFoldDB" id="A0A2P8QZJ9"/>
<dbReference type="InterPro" id="IPR011766">
    <property type="entry name" value="TPP_enzyme_TPP-bd"/>
</dbReference>
<dbReference type="InterPro" id="IPR029061">
    <property type="entry name" value="THDP-binding"/>
</dbReference>
<evidence type="ECO:0000256" key="4">
    <source>
        <dbReference type="ARBA" id="ARBA00023052"/>
    </source>
</evidence>
<dbReference type="HAMAP" id="MF_01659">
    <property type="entry name" value="MenD"/>
    <property type="match status" value="1"/>
</dbReference>
<dbReference type="InterPro" id="IPR004433">
    <property type="entry name" value="MenaQ_synth_MenD"/>
</dbReference>
<dbReference type="RefSeq" id="WP_106871693.1">
    <property type="nucleotide sequence ID" value="NZ_CP053841.1"/>
</dbReference>
<evidence type="ECO:0000259" key="8">
    <source>
        <dbReference type="Pfam" id="PF02776"/>
    </source>
</evidence>
<dbReference type="EC" id="2.2.1.9" evidence="6"/>
<dbReference type="InterPro" id="IPR012001">
    <property type="entry name" value="Thiamin_PyroP_enz_TPP-bd_dom"/>
</dbReference>
<dbReference type="GO" id="GO:0009234">
    <property type="term" value="P:menaquinone biosynthetic process"/>
    <property type="evidence" value="ECO:0007669"/>
    <property type="project" value="UniProtKB-UniRule"/>
</dbReference>
<accession>A0A2P8QZJ9</accession>
<comment type="pathway">
    <text evidence="6">Quinol/quinone metabolism; 1,4-dihydroxy-2-naphthoate biosynthesis; 1,4-dihydroxy-2-naphthoate from chorismate: step 2/7.</text>
</comment>
<dbReference type="NCBIfam" id="TIGR00173">
    <property type="entry name" value="menD"/>
    <property type="match status" value="1"/>
</dbReference>
<dbReference type="GO" id="GO:0070204">
    <property type="term" value="F:2-succinyl-5-enolpyruvyl-6-hydroxy-3-cyclohexene-1-carboxylic-acid synthase activity"/>
    <property type="evidence" value="ECO:0007669"/>
    <property type="project" value="UniProtKB-UniRule"/>
</dbReference>
<comment type="similarity">
    <text evidence="6">Belongs to the TPP enzyme family. MenD subfamily.</text>
</comment>
<dbReference type="SUPFAM" id="SSF52518">
    <property type="entry name" value="Thiamin diphosphate-binding fold (THDP-binding)"/>
    <property type="match status" value="2"/>
</dbReference>